<dbReference type="Proteomes" id="UP000177979">
    <property type="component" value="Unassembled WGS sequence"/>
</dbReference>
<keyword evidence="4 5" id="KW-0472">Membrane</keyword>
<dbReference type="EMBL" id="MFAG01000041">
    <property type="protein sequence ID" value="OGD71097.1"/>
    <property type="molecule type" value="Genomic_DNA"/>
</dbReference>
<accession>A0A1F5EUN3</accession>
<feature type="transmembrane region" description="Helical" evidence="5">
    <location>
        <begin position="245"/>
        <end position="267"/>
    </location>
</feature>
<dbReference type="Pfam" id="PF04932">
    <property type="entry name" value="Wzy_C"/>
    <property type="match status" value="1"/>
</dbReference>
<organism evidence="7 8">
    <name type="scientific">Candidatus Collierbacteria bacterium RIFCSPHIGHO2_01_FULL_50_25</name>
    <dbReference type="NCBI Taxonomy" id="1817722"/>
    <lineage>
        <taxon>Bacteria</taxon>
        <taxon>Candidatus Collieribacteriota</taxon>
    </lineage>
</organism>
<evidence type="ECO:0000259" key="6">
    <source>
        <dbReference type="Pfam" id="PF04932"/>
    </source>
</evidence>
<evidence type="ECO:0000313" key="7">
    <source>
        <dbReference type="EMBL" id="OGD71097.1"/>
    </source>
</evidence>
<feature type="transmembrane region" description="Helical" evidence="5">
    <location>
        <begin position="66"/>
        <end position="84"/>
    </location>
</feature>
<feature type="transmembrane region" description="Helical" evidence="5">
    <location>
        <begin position="382"/>
        <end position="397"/>
    </location>
</feature>
<name>A0A1F5EUN3_9BACT</name>
<keyword evidence="3 5" id="KW-1133">Transmembrane helix</keyword>
<feature type="transmembrane region" description="Helical" evidence="5">
    <location>
        <begin position="322"/>
        <end position="345"/>
    </location>
</feature>
<feature type="transmembrane region" description="Helical" evidence="5">
    <location>
        <begin position="36"/>
        <end position="54"/>
    </location>
</feature>
<sequence>MLKRLTLFLVIFSLPFQLGYHLWLPETYVKSFKIDYLAPTLYLTDIFILLFLVLNYRLIISTIRNFIISFPGRLLIVLIILNLWTASFSLITVFAWLKLLEYLLLFIALKGTKDLKRMVVRPFSISLGIVILLALTQFLSQSSLGGIFYYLGEREITPLLSNVAKINHTIPFLPSPIMRPYSTFSHPNSLAGYLLVSFVILSLTIKKKSTKFLLALVLMLTFSKAAILSFVIIQVVKVSFARSLIISILLSLAPLAKDIIALPAWLAQSFTARHYLLLPSLNMISDRWIMGVGLRRFIPAFSEILPANQISYTTLQPVHNTFLLMLTELGALGVIMVVLVFRTPIANLIKRKETRSYLLDLAGIILMTGSLDHYWWTLPQNQLIIVLAFALIARHRNELSRNHH</sequence>
<reference evidence="7 8" key="1">
    <citation type="journal article" date="2016" name="Nat. Commun.">
        <title>Thousands of microbial genomes shed light on interconnected biogeochemical processes in an aquifer system.</title>
        <authorList>
            <person name="Anantharaman K."/>
            <person name="Brown C.T."/>
            <person name="Hug L.A."/>
            <person name="Sharon I."/>
            <person name="Castelle C.J."/>
            <person name="Probst A.J."/>
            <person name="Thomas B.C."/>
            <person name="Singh A."/>
            <person name="Wilkins M.J."/>
            <person name="Karaoz U."/>
            <person name="Brodie E.L."/>
            <person name="Williams K.H."/>
            <person name="Hubbard S.S."/>
            <person name="Banfield J.F."/>
        </authorList>
    </citation>
    <scope>NUCLEOTIDE SEQUENCE [LARGE SCALE GENOMIC DNA]</scope>
</reference>
<evidence type="ECO:0000256" key="4">
    <source>
        <dbReference type="ARBA" id="ARBA00023136"/>
    </source>
</evidence>
<feature type="transmembrane region" description="Helical" evidence="5">
    <location>
        <begin position="212"/>
        <end position="233"/>
    </location>
</feature>
<comment type="caution">
    <text evidence="7">The sequence shown here is derived from an EMBL/GenBank/DDBJ whole genome shotgun (WGS) entry which is preliminary data.</text>
</comment>
<feature type="transmembrane region" description="Helical" evidence="5">
    <location>
        <begin position="188"/>
        <end position="205"/>
    </location>
</feature>
<evidence type="ECO:0000256" key="1">
    <source>
        <dbReference type="ARBA" id="ARBA00004141"/>
    </source>
</evidence>
<evidence type="ECO:0000256" key="3">
    <source>
        <dbReference type="ARBA" id="ARBA00022989"/>
    </source>
</evidence>
<protein>
    <recommendedName>
        <fullName evidence="6">O-antigen ligase-related domain-containing protein</fullName>
    </recommendedName>
</protein>
<evidence type="ECO:0000256" key="2">
    <source>
        <dbReference type="ARBA" id="ARBA00022692"/>
    </source>
</evidence>
<feature type="domain" description="O-antigen ligase-related" evidence="6">
    <location>
        <begin position="212"/>
        <end position="337"/>
    </location>
</feature>
<evidence type="ECO:0000313" key="8">
    <source>
        <dbReference type="Proteomes" id="UP000177979"/>
    </source>
</evidence>
<feature type="transmembrane region" description="Helical" evidence="5">
    <location>
        <begin position="7"/>
        <end position="24"/>
    </location>
</feature>
<dbReference type="STRING" id="1817722.A2703_01510"/>
<dbReference type="InterPro" id="IPR007016">
    <property type="entry name" value="O-antigen_ligase-rel_domated"/>
</dbReference>
<gene>
    <name evidence="7" type="ORF">A2703_01510</name>
</gene>
<proteinExistence type="predicted"/>
<feature type="transmembrane region" description="Helical" evidence="5">
    <location>
        <begin position="90"/>
        <end position="109"/>
    </location>
</feature>
<dbReference type="GO" id="GO:0016020">
    <property type="term" value="C:membrane"/>
    <property type="evidence" value="ECO:0007669"/>
    <property type="project" value="UniProtKB-SubCell"/>
</dbReference>
<dbReference type="AlphaFoldDB" id="A0A1F5EUN3"/>
<comment type="subcellular location">
    <subcellularLocation>
        <location evidence="1">Membrane</location>
        <topology evidence="1">Multi-pass membrane protein</topology>
    </subcellularLocation>
</comment>
<evidence type="ECO:0000256" key="5">
    <source>
        <dbReference type="SAM" id="Phobius"/>
    </source>
</evidence>
<keyword evidence="2 5" id="KW-0812">Transmembrane</keyword>